<keyword evidence="8 16" id="KW-0812">Transmembrane</keyword>
<accession>A0A316FLQ5</accession>
<dbReference type="HAMAP" id="MF_00404">
    <property type="entry name" value="OadG"/>
    <property type="match status" value="1"/>
</dbReference>
<evidence type="ECO:0000256" key="16">
    <source>
        <dbReference type="HAMAP-Rule" id="MF_00404"/>
    </source>
</evidence>
<evidence type="ECO:0000256" key="8">
    <source>
        <dbReference type="ARBA" id="ARBA00022692"/>
    </source>
</evidence>
<dbReference type="Pfam" id="PF04277">
    <property type="entry name" value="OAD_gamma"/>
    <property type="match status" value="1"/>
</dbReference>
<evidence type="ECO:0000256" key="15">
    <source>
        <dbReference type="ARBA" id="ARBA00048176"/>
    </source>
</evidence>
<dbReference type="GO" id="GO:0015081">
    <property type="term" value="F:sodium ion transmembrane transporter activity"/>
    <property type="evidence" value="ECO:0007669"/>
    <property type="project" value="UniProtKB-UniRule"/>
</dbReference>
<comment type="catalytic activity">
    <reaction evidence="15 16 17">
        <text>oxaloacetate + 2 Na(+)(in) + H(+) = pyruvate + 2 Na(+)(out) + CO2</text>
        <dbReference type="Rhea" id="RHEA:57724"/>
        <dbReference type="ChEBI" id="CHEBI:15361"/>
        <dbReference type="ChEBI" id="CHEBI:15378"/>
        <dbReference type="ChEBI" id="CHEBI:16452"/>
        <dbReference type="ChEBI" id="CHEBI:16526"/>
        <dbReference type="ChEBI" id="CHEBI:29101"/>
        <dbReference type="EC" id="7.2.4.2"/>
    </reaction>
</comment>
<evidence type="ECO:0000256" key="11">
    <source>
        <dbReference type="ARBA" id="ARBA00023053"/>
    </source>
</evidence>
<dbReference type="GO" id="GO:0008948">
    <property type="term" value="F:oxaloacetate decarboxylase activity"/>
    <property type="evidence" value="ECO:0007669"/>
    <property type="project" value="UniProtKB-UniRule"/>
</dbReference>
<evidence type="ECO:0000256" key="6">
    <source>
        <dbReference type="ARBA" id="ARBA00022448"/>
    </source>
</evidence>
<dbReference type="GO" id="GO:0005886">
    <property type="term" value="C:plasma membrane"/>
    <property type="evidence" value="ECO:0007669"/>
    <property type="project" value="UniProtKB-SubCell"/>
</dbReference>
<keyword evidence="14 16" id="KW-0739">Sodium transport</keyword>
<evidence type="ECO:0000256" key="2">
    <source>
        <dbReference type="ARBA" id="ARBA00003002"/>
    </source>
</evidence>
<keyword evidence="7 16" id="KW-1003">Cell membrane</keyword>
<dbReference type="EMBL" id="QGGU01000007">
    <property type="protein sequence ID" value="PWK49851.1"/>
    <property type="molecule type" value="Genomic_DNA"/>
</dbReference>
<dbReference type="NCBIfam" id="TIGR01195">
    <property type="entry name" value="oadG_fam"/>
    <property type="match status" value="1"/>
</dbReference>
<evidence type="ECO:0000256" key="13">
    <source>
        <dbReference type="ARBA" id="ARBA00023136"/>
    </source>
</evidence>
<keyword evidence="12 16" id="KW-0406">Ion transport</keyword>
<evidence type="ECO:0000256" key="12">
    <source>
        <dbReference type="ARBA" id="ARBA00023065"/>
    </source>
</evidence>
<evidence type="ECO:0000256" key="10">
    <source>
        <dbReference type="ARBA" id="ARBA00022989"/>
    </source>
</evidence>
<comment type="similarity">
    <text evidence="4 16 17">Belongs to the OadG family.</text>
</comment>
<dbReference type="InterPro" id="IPR023424">
    <property type="entry name" value="OadG"/>
</dbReference>
<evidence type="ECO:0000256" key="4">
    <source>
        <dbReference type="ARBA" id="ARBA00005844"/>
    </source>
</evidence>
<dbReference type="AlphaFoldDB" id="A0A316FLQ5"/>
<keyword evidence="9 16" id="KW-1278">Translocase</keyword>
<evidence type="ECO:0000256" key="14">
    <source>
        <dbReference type="ARBA" id="ARBA00023201"/>
    </source>
</evidence>
<keyword evidence="6 16" id="KW-0813">Transport</keyword>
<comment type="function">
    <text evidence="2 16 17">Catalyzes the decarboxylation of oxaloacetate coupled to Na(+) translocation.</text>
</comment>
<dbReference type="RefSeq" id="WP_109763642.1">
    <property type="nucleotide sequence ID" value="NZ_QGGU01000007.1"/>
</dbReference>
<evidence type="ECO:0000256" key="3">
    <source>
        <dbReference type="ARBA" id="ARBA00004162"/>
    </source>
</evidence>
<evidence type="ECO:0000256" key="5">
    <source>
        <dbReference type="ARBA" id="ARBA00011869"/>
    </source>
</evidence>
<dbReference type="OrthoDB" id="5772594at2"/>
<evidence type="ECO:0000256" key="1">
    <source>
        <dbReference type="ARBA" id="ARBA00001959"/>
    </source>
</evidence>
<proteinExistence type="inferred from homology"/>
<keyword evidence="11 16" id="KW-0915">Sodium</keyword>
<feature type="transmembrane region" description="Helical" evidence="16 17">
    <location>
        <begin position="12"/>
        <end position="31"/>
    </location>
</feature>
<name>A0A316FLQ5_9GAMM</name>
<sequence>MNELINGLSLMLVGMVTVFCFLTLLVFCISISSKVINRFWPEALPSTPQSSPENDDIIAAITSAVHQYRNKHK</sequence>
<comment type="subcellular location">
    <subcellularLocation>
        <location evidence="3 16 17">Cell membrane</location>
        <topology evidence="3 16 17">Single-pass membrane protein</topology>
    </subcellularLocation>
</comment>
<evidence type="ECO:0000256" key="17">
    <source>
        <dbReference type="RuleBase" id="RU004278"/>
    </source>
</evidence>
<organism evidence="18 19">
    <name type="scientific">Pleionea mediterranea</name>
    <dbReference type="NCBI Taxonomy" id="523701"/>
    <lineage>
        <taxon>Bacteria</taxon>
        <taxon>Pseudomonadati</taxon>
        <taxon>Pseudomonadota</taxon>
        <taxon>Gammaproteobacteria</taxon>
        <taxon>Oceanospirillales</taxon>
        <taxon>Pleioneaceae</taxon>
        <taxon>Pleionea</taxon>
    </lineage>
</organism>
<evidence type="ECO:0000256" key="7">
    <source>
        <dbReference type="ARBA" id="ARBA00022475"/>
    </source>
</evidence>
<evidence type="ECO:0000313" key="18">
    <source>
        <dbReference type="EMBL" id="PWK49851.1"/>
    </source>
</evidence>
<comment type="subunit">
    <text evidence="5 16">Heterotrimer of an alpha, a beta and a gamma subunit.</text>
</comment>
<keyword evidence="10 16" id="KW-1133">Transmembrane helix</keyword>
<dbReference type="Proteomes" id="UP000245790">
    <property type="component" value="Unassembled WGS sequence"/>
</dbReference>
<evidence type="ECO:0000256" key="9">
    <source>
        <dbReference type="ARBA" id="ARBA00022967"/>
    </source>
</evidence>
<dbReference type="InterPro" id="IPR005899">
    <property type="entry name" value="Na_pump_deCOase"/>
</dbReference>
<comment type="caution">
    <text evidence="18">The sequence shown here is derived from an EMBL/GenBank/DDBJ whole genome shotgun (WGS) entry which is preliminary data.</text>
</comment>
<dbReference type="GO" id="GO:0036376">
    <property type="term" value="P:sodium ion export across plasma membrane"/>
    <property type="evidence" value="ECO:0007669"/>
    <property type="project" value="InterPro"/>
</dbReference>
<keyword evidence="13 16" id="KW-0472">Membrane</keyword>
<dbReference type="GO" id="GO:0015451">
    <property type="term" value="F:decarboxylation-driven active transmembrane transporter activity"/>
    <property type="evidence" value="ECO:0007669"/>
    <property type="project" value="UniProtKB-EC"/>
</dbReference>
<reference evidence="18 19" key="1">
    <citation type="submission" date="2018-05" db="EMBL/GenBank/DDBJ databases">
        <title>Genomic Encyclopedia of Type Strains, Phase IV (KMG-IV): sequencing the most valuable type-strain genomes for metagenomic binning, comparative biology and taxonomic classification.</title>
        <authorList>
            <person name="Goeker M."/>
        </authorList>
    </citation>
    <scope>NUCLEOTIDE SEQUENCE [LARGE SCALE GENOMIC DNA]</scope>
    <source>
        <strain evidence="18 19">DSM 25350</strain>
    </source>
</reference>
<keyword evidence="19" id="KW-1185">Reference proteome</keyword>
<evidence type="ECO:0000313" key="19">
    <source>
        <dbReference type="Proteomes" id="UP000245790"/>
    </source>
</evidence>
<protein>
    <recommendedName>
        <fullName evidence="16">Probable oxaloacetate decarboxylase gamma chain</fullName>
        <ecNumber evidence="16">7.2.4.2</ecNumber>
    </recommendedName>
</protein>
<gene>
    <name evidence="16" type="primary">oadG</name>
    <name evidence="18" type="ORF">C8D97_10712</name>
</gene>
<dbReference type="EC" id="7.2.4.2" evidence="16"/>
<comment type="cofactor">
    <cofactor evidence="1 16 17">
        <name>Na(+)</name>
        <dbReference type="ChEBI" id="CHEBI:29101"/>
    </cofactor>
</comment>